<keyword evidence="3" id="KW-0328">Glycosyltransferase</keyword>
<feature type="transmembrane region" description="Helical" evidence="8">
    <location>
        <begin position="166"/>
        <end position="184"/>
    </location>
</feature>
<evidence type="ECO:0000256" key="4">
    <source>
        <dbReference type="ARBA" id="ARBA00022679"/>
    </source>
</evidence>
<evidence type="ECO:0000256" key="1">
    <source>
        <dbReference type="ARBA" id="ARBA00004651"/>
    </source>
</evidence>
<dbReference type="Proteomes" id="UP000608154">
    <property type="component" value="Unassembled WGS sequence"/>
</dbReference>
<keyword evidence="2" id="KW-1003">Cell membrane</keyword>
<evidence type="ECO:0000256" key="2">
    <source>
        <dbReference type="ARBA" id="ARBA00022475"/>
    </source>
</evidence>
<comment type="subcellular location">
    <subcellularLocation>
        <location evidence="1">Cell membrane</location>
        <topology evidence="1">Multi-pass membrane protein</topology>
    </subcellularLocation>
</comment>
<feature type="transmembrane region" description="Helical" evidence="8">
    <location>
        <begin position="343"/>
        <end position="371"/>
    </location>
</feature>
<dbReference type="AlphaFoldDB" id="A0A916X5K1"/>
<reference evidence="9" key="2">
    <citation type="submission" date="2020-09" db="EMBL/GenBank/DDBJ databases">
        <authorList>
            <person name="Sun Q."/>
            <person name="Zhou Y."/>
        </authorList>
    </citation>
    <scope>NUCLEOTIDE SEQUENCE</scope>
    <source>
        <strain evidence="9">CGMCC 1.15095</strain>
    </source>
</reference>
<feature type="transmembrane region" description="Helical" evidence="8">
    <location>
        <begin position="287"/>
        <end position="311"/>
    </location>
</feature>
<feature type="transmembrane region" description="Helical" evidence="8">
    <location>
        <begin position="191"/>
        <end position="209"/>
    </location>
</feature>
<feature type="transmembrane region" description="Helical" evidence="8">
    <location>
        <begin position="245"/>
        <end position="267"/>
    </location>
</feature>
<feature type="transmembrane region" description="Helical" evidence="8">
    <location>
        <begin position="142"/>
        <end position="160"/>
    </location>
</feature>
<keyword evidence="4" id="KW-0808">Transferase</keyword>
<dbReference type="GO" id="GO:0005886">
    <property type="term" value="C:plasma membrane"/>
    <property type="evidence" value="ECO:0007669"/>
    <property type="project" value="UniProtKB-SubCell"/>
</dbReference>
<accession>A0A916X5K1</accession>
<feature type="transmembrane region" description="Helical" evidence="8">
    <location>
        <begin position="114"/>
        <end position="135"/>
    </location>
</feature>
<reference evidence="9" key="1">
    <citation type="journal article" date="2014" name="Int. J. Syst. Evol. Microbiol.">
        <title>Complete genome sequence of Corynebacterium casei LMG S-19264T (=DSM 44701T), isolated from a smear-ripened cheese.</title>
        <authorList>
            <consortium name="US DOE Joint Genome Institute (JGI-PGF)"/>
            <person name="Walter F."/>
            <person name="Albersmeier A."/>
            <person name="Kalinowski J."/>
            <person name="Ruckert C."/>
        </authorList>
    </citation>
    <scope>NUCLEOTIDE SEQUENCE</scope>
    <source>
        <strain evidence="9">CGMCC 1.15095</strain>
    </source>
</reference>
<feature type="transmembrane region" description="Helical" evidence="8">
    <location>
        <begin position="392"/>
        <end position="412"/>
    </location>
</feature>
<feature type="transmembrane region" description="Helical" evidence="8">
    <location>
        <begin position="215"/>
        <end position="233"/>
    </location>
</feature>
<name>A0A916X5K1_9SPHN</name>
<protein>
    <recommendedName>
        <fullName evidence="11">Glycosyltransferase RgtA/B/C/D-like domain-containing protein</fullName>
    </recommendedName>
</protein>
<comment type="caution">
    <text evidence="9">The sequence shown here is derived from an EMBL/GenBank/DDBJ whole genome shotgun (WGS) entry which is preliminary data.</text>
</comment>
<dbReference type="InterPro" id="IPR050297">
    <property type="entry name" value="LipidA_mod_glycosyltrf_83"/>
</dbReference>
<feature type="transmembrane region" description="Helical" evidence="8">
    <location>
        <begin position="318"/>
        <end position="337"/>
    </location>
</feature>
<sequence length="583" mass="64185">MGREGVGLISISDKLADAFKRGAGENSPPDTGTPANQATLAWQALALFALALLVRLLGNASLPVHRDEFFHFLAAQSWADNGSLAILDGAYPRASSYTVLTGLGFLLFDQSGLFVARLPALLAGALLVPAVFVWARRRISPRAAWIAALLVCFADLMIEVSQFTRFYTLQALFVWIGSAAVYSALHDRKSIGTATVWLATAGACFLSALHLQVTTIIHLAGIGLYLAAYAVSRPRISSFLAQQRYRLWLIGGAAALLAAVIAIAPRLPFDEFRDTSYWAREHRDDVLYYVRIFLDRFLILTLIFPLSIWLAVSRRSRAGLFCLTLFGTAFVAHSLAGMKSFRYIIYALPFFFVLIAIAFDFLLSALSPVVVSMLKRAEDMRWIRIADRSRPIVTVTILVLGTFLAIAGNRAYAHTLKRIVIDTHRVILNPSSFAQEPPDRSWRAAAPRLRAAIGTPSLFVVADDMRTVHYLGPFDLLISRSRVSDISPPVEFGTDFRTGRRVVGSGETLAEVAACYPDGVILAPADRWELDSAVPPDVKAAIHAFAVPVTPGVDGFHLFRWRHPVHGVRCQDIRAMIEDHSPR</sequence>
<dbReference type="PANTHER" id="PTHR33908">
    <property type="entry name" value="MANNOSYLTRANSFERASE YKCB-RELATED"/>
    <property type="match status" value="1"/>
</dbReference>
<evidence type="ECO:0000313" key="10">
    <source>
        <dbReference type="Proteomes" id="UP000608154"/>
    </source>
</evidence>
<keyword evidence="5 8" id="KW-0812">Transmembrane</keyword>
<evidence type="ECO:0000256" key="7">
    <source>
        <dbReference type="ARBA" id="ARBA00023136"/>
    </source>
</evidence>
<dbReference type="EMBL" id="BMHK01000025">
    <property type="protein sequence ID" value="GGC09999.1"/>
    <property type="molecule type" value="Genomic_DNA"/>
</dbReference>
<evidence type="ECO:0000256" key="8">
    <source>
        <dbReference type="SAM" id="Phobius"/>
    </source>
</evidence>
<dbReference type="GO" id="GO:0009103">
    <property type="term" value="P:lipopolysaccharide biosynthetic process"/>
    <property type="evidence" value="ECO:0007669"/>
    <property type="project" value="UniProtKB-ARBA"/>
</dbReference>
<dbReference type="PANTHER" id="PTHR33908:SF11">
    <property type="entry name" value="MEMBRANE PROTEIN"/>
    <property type="match status" value="1"/>
</dbReference>
<gene>
    <name evidence="9" type="ORF">GCM10011494_30870</name>
</gene>
<keyword evidence="6 8" id="KW-1133">Transmembrane helix</keyword>
<organism evidence="9 10">
    <name type="scientific">Novosphingobium endophyticum</name>
    <dbReference type="NCBI Taxonomy" id="1955250"/>
    <lineage>
        <taxon>Bacteria</taxon>
        <taxon>Pseudomonadati</taxon>
        <taxon>Pseudomonadota</taxon>
        <taxon>Alphaproteobacteria</taxon>
        <taxon>Sphingomonadales</taxon>
        <taxon>Sphingomonadaceae</taxon>
        <taxon>Novosphingobium</taxon>
    </lineage>
</organism>
<evidence type="ECO:0000256" key="5">
    <source>
        <dbReference type="ARBA" id="ARBA00022692"/>
    </source>
</evidence>
<evidence type="ECO:0000313" key="9">
    <source>
        <dbReference type="EMBL" id="GGC09999.1"/>
    </source>
</evidence>
<keyword evidence="7 8" id="KW-0472">Membrane</keyword>
<dbReference type="GO" id="GO:0016763">
    <property type="term" value="F:pentosyltransferase activity"/>
    <property type="evidence" value="ECO:0007669"/>
    <property type="project" value="TreeGrafter"/>
</dbReference>
<evidence type="ECO:0000256" key="6">
    <source>
        <dbReference type="ARBA" id="ARBA00022989"/>
    </source>
</evidence>
<evidence type="ECO:0008006" key="11">
    <source>
        <dbReference type="Google" id="ProtNLM"/>
    </source>
</evidence>
<evidence type="ECO:0000256" key="3">
    <source>
        <dbReference type="ARBA" id="ARBA00022676"/>
    </source>
</evidence>
<keyword evidence="10" id="KW-1185">Reference proteome</keyword>
<proteinExistence type="predicted"/>